<accession>A0AAV9K685</accession>
<name>A0AAV9K685_9SOLN</name>
<comment type="caution">
    <text evidence="1">The sequence shown here is derived from an EMBL/GenBank/DDBJ whole genome shotgun (WGS) entry which is preliminary data.</text>
</comment>
<evidence type="ECO:0000313" key="1">
    <source>
        <dbReference type="EMBL" id="KAK4708820.1"/>
    </source>
</evidence>
<dbReference type="EMBL" id="JAWPEI010000012">
    <property type="protein sequence ID" value="KAK4708820.1"/>
    <property type="molecule type" value="Genomic_DNA"/>
</dbReference>
<evidence type="ECO:0000313" key="2">
    <source>
        <dbReference type="Proteomes" id="UP001311915"/>
    </source>
</evidence>
<dbReference type="Proteomes" id="UP001311915">
    <property type="component" value="Unassembled WGS sequence"/>
</dbReference>
<gene>
    <name evidence="1" type="ORF">R3W88_029745</name>
</gene>
<organism evidence="1 2">
    <name type="scientific">Solanum pinnatisectum</name>
    <name type="common">tansyleaf nightshade</name>
    <dbReference type="NCBI Taxonomy" id="50273"/>
    <lineage>
        <taxon>Eukaryota</taxon>
        <taxon>Viridiplantae</taxon>
        <taxon>Streptophyta</taxon>
        <taxon>Embryophyta</taxon>
        <taxon>Tracheophyta</taxon>
        <taxon>Spermatophyta</taxon>
        <taxon>Magnoliopsida</taxon>
        <taxon>eudicotyledons</taxon>
        <taxon>Gunneridae</taxon>
        <taxon>Pentapetalae</taxon>
        <taxon>asterids</taxon>
        <taxon>lamiids</taxon>
        <taxon>Solanales</taxon>
        <taxon>Solanaceae</taxon>
        <taxon>Solanoideae</taxon>
        <taxon>Solaneae</taxon>
        <taxon>Solanum</taxon>
    </lineage>
</organism>
<protein>
    <submittedName>
        <fullName evidence="1">Uncharacterized protein</fullName>
    </submittedName>
</protein>
<dbReference type="AlphaFoldDB" id="A0AAV9K685"/>
<keyword evidence="2" id="KW-1185">Reference proteome</keyword>
<reference evidence="1 2" key="1">
    <citation type="submission" date="2023-10" db="EMBL/GenBank/DDBJ databases">
        <title>Genome-Wide Identification Analysis in wild type Solanum Pinnatisectum Reveals Some Genes Defensing Phytophthora Infestans.</title>
        <authorList>
            <person name="Sun C."/>
        </authorList>
    </citation>
    <scope>NUCLEOTIDE SEQUENCE [LARGE SCALE GENOMIC DNA]</scope>
    <source>
        <strain evidence="1">LQN</strain>
        <tissue evidence="1">Leaf</tissue>
    </source>
</reference>
<proteinExistence type="predicted"/>
<sequence>MIRHMAHVIDPKRPHQLAYDDLLTTVFKAFGVPLKEGRVLNRNDMFTKSTLTECKLFEDEDHVHDALPRAVGPIASLHNELYAAKTQNDALRGEITTLQNKLDESRGEVTRLKD</sequence>